<gene>
    <name evidence="1" type="ORF">ABEU19_002052</name>
</gene>
<accession>A0ABW9FVB8</accession>
<keyword evidence="2" id="KW-1185">Reference proteome</keyword>
<proteinExistence type="predicted"/>
<reference evidence="1 2" key="1">
    <citation type="submission" date="2023-11" db="EMBL/GenBank/DDBJ databases">
        <authorList>
            <person name="Val-Calvo J."/>
            <person name="Scortti M."/>
            <person name="Vazquez-Boland J."/>
        </authorList>
    </citation>
    <scope>NUCLEOTIDE SEQUENCE [LARGE SCALE GENOMIC DNA]</scope>
    <source>
        <strain evidence="1 2">DSM 46662</strain>
    </source>
</reference>
<evidence type="ECO:0000313" key="1">
    <source>
        <dbReference type="EMBL" id="MFM1728561.1"/>
    </source>
</evidence>
<organism evidence="1 2">
    <name type="scientific">Prescottella soli</name>
    <dbReference type="NCBI Taxonomy" id="1543852"/>
    <lineage>
        <taxon>Bacteria</taxon>
        <taxon>Bacillati</taxon>
        <taxon>Actinomycetota</taxon>
        <taxon>Actinomycetes</taxon>
        <taxon>Mycobacteriales</taxon>
        <taxon>Nocardiaceae</taxon>
        <taxon>Prescottella</taxon>
    </lineage>
</organism>
<name>A0ABW9FVB8_9NOCA</name>
<comment type="caution">
    <text evidence="1">The sequence shown here is derived from an EMBL/GenBank/DDBJ whole genome shotgun (WGS) entry which is preliminary data.</text>
</comment>
<evidence type="ECO:0000313" key="2">
    <source>
        <dbReference type="Proteomes" id="UP001629744"/>
    </source>
</evidence>
<dbReference type="RefSeq" id="WP_348604941.1">
    <property type="nucleotide sequence ID" value="NZ_CP157276.1"/>
</dbReference>
<dbReference type="Proteomes" id="UP001629744">
    <property type="component" value="Unassembled WGS sequence"/>
</dbReference>
<dbReference type="EMBL" id="JBDLNU010000002">
    <property type="protein sequence ID" value="MFM1728561.1"/>
    <property type="molecule type" value="Genomic_DNA"/>
</dbReference>
<sequence length="50" mass="5727">MSREQMYKLIRVNKERPSDGLVNDIHKLAKELVDTGELSQDDALDIIQSL</sequence>
<protein>
    <submittedName>
        <fullName evidence="1">Uncharacterized protein</fullName>
    </submittedName>
</protein>